<sequence length="102" mass="11357">MVASESVALDTLGFDFLRDVAPGEAIYITEEGQLFTRQCADNPVSNPCLFEYVYFARPDSFIDKISVYSARVNMGTKLGEKNCPRMGRSGYRRGDPYSGNLV</sequence>
<evidence type="ECO:0000256" key="1">
    <source>
        <dbReference type="ARBA" id="ARBA00022679"/>
    </source>
</evidence>
<dbReference type="SUPFAM" id="SSF56235">
    <property type="entry name" value="N-terminal nucleophile aminohydrolases (Ntn hydrolases)"/>
    <property type="match status" value="1"/>
</dbReference>
<dbReference type="EMBL" id="UGCV01000008">
    <property type="protein sequence ID" value="STJ19775.1"/>
    <property type="molecule type" value="Genomic_DNA"/>
</dbReference>
<accession>A0A376W871</accession>
<keyword evidence="1 4" id="KW-0808">Transferase</keyword>
<evidence type="ECO:0000313" key="5">
    <source>
        <dbReference type="Proteomes" id="UP000254716"/>
    </source>
</evidence>
<dbReference type="PANTHER" id="PTHR11907">
    <property type="entry name" value="AMIDOPHOSPHORIBOSYLTRANSFERASE"/>
    <property type="match status" value="1"/>
</dbReference>
<gene>
    <name evidence="4" type="primary">purF_2</name>
    <name evidence="4" type="ORF">NCTC9081_05317</name>
</gene>
<keyword evidence="2" id="KW-0315">Glutamine amidotransferase</keyword>
<dbReference type="Gene3D" id="3.60.20.10">
    <property type="entry name" value="Glutamine Phosphoribosylpyrophosphate, subunit 1, domain 1"/>
    <property type="match status" value="1"/>
</dbReference>
<organism evidence="4 5">
    <name type="scientific">Escherichia coli</name>
    <dbReference type="NCBI Taxonomy" id="562"/>
    <lineage>
        <taxon>Bacteria</taxon>
        <taxon>Pseudomonadati</taxon>
        <taxon>Pseudomonadota</taxon>
        <taxon>Gammaproteobacteria</taxon>
        <taxon>Enterobacterales</taxon>
        <taxon>Enterobacteriaceae</taxon>
        <taxon>Escherichia</taxon>
    </lineage>
</organism>
<dbReference type="Proteomes" id="UP000254716">
    <property type="component" value="Unassembled WGS sequence"/>
</dbReference>
<keyword evidence="4" id="KW-0328">Glycosyltransferase</keyword>
<evidence type="ECO:0000313" key="4">
    <source>
        <dbReference type="EMBL" id="STJ19775.1"/>
    </source>
</evidence>
<evidence type="ECO:0000256" key="2">
    <source>
        <dbReference type="ARBA" id="ARBA00022962"/>
    </source>
</evidence>
<dbReference type="EC" id="2.4.2.14" evidence="4"/>
<protein>
    <submittedName>
        <fullName evidence="4">Amidophosphoribosyltransferase</fullName>
        <ecNumber evidence="4">2.4.2.14</ecNumber>
    </submittedName>
</protein>
<dbReference type="AlphaFoldDB" id="A0A376W871"/>
<evidence type="ECO:0000256" key="3">
    <source>
        <dbReference type="SAM" id="MobiDB-lite"/>
    </source>
</evidence>
<dbReference type="InterPro" id="IPR029055">
    <property type="entry name" value="Ntn_hydrolases_N"/>
</dbReference>
<name>A0A376W871_ECOLX</name>
<reference evidence="4 5" key="1">
    <citation type="submission" date="2018-06" db="EMBL/GenBank/DDBJ databases">
        <authorList>
            <consortium name="Pathogen Informatics"/>
            <person name="Doyle S."/>
        </authorList>
    </citation>
    <scope>NUCLEOTIDE SEQUENCE [LARGE SCALE GENOMIC DNA]</scope>
    <source>
        <strain evidence="4 5">NCTC9081</strain>
    </source>
</reference>
<dbReference type="GO" id="GO:0004044">
    <property type="term" value="F:amidophosphoribosyltransferase activity"/>
    <property type="evidence" value="ECO:0007669"/>
    <property type="project" value="UniProtKB-EC"/>
</dbReference>
<proteinExistence type="predicted"/>
<feature type="region of interest" description="Disordered" evidence="3">
    <location>
        <begin position="81"/>
        <end position="102"/>
    </location>
</feature>